<dbReference type="OrthoDB" id="5890620at2"/>
<dbReference type="EMBL" id="LSNE01000002">
    <property type="protein sequence ID" value="KXI30776.1"/>
    <property type="molecule type" value="Genomic_DNA"/>
</dbReference>
<dbReference type="Proteomes" id="UP000070299">
    <property type="component" value="Unassembled WGS sequence"/>
</dbReference>
<evidence type="ECO:0000313" key="2">
    <source>
        <dbReference type="Proteomes" id="UP000070299"/>
    </source>
</evidence>
<dbReference type="RefSeq" id="WP_068371737.1">
    <property type="nucleotide sequence ID" value="NZ_LSNE01000002.1"/>
</dbReference>
<proteinExistence type="predicted"/>
<accession>A0A136A6C3</accession>
<dbReference type="AlphaFoldDB" id="A0A136A6C3"/>
<protein>
    <recommendedName>
        <fullName evidence="3">PilZ domain-containing protein</fullName>
    </recommendedName>
</protein>
<evidence type="ECO:0000313" key="1">
    <source>
        <dbReference type="EMBL" id="KXI30776.1"/>
    </source>
</evidence>
<comment type="caution">
    <text evidence="1">The sequence shown here is derived from an EMBL/GenBank/DDBJ whole genome shotgun (WGS) entry which is preliminary data.</text>
</comment>
<reference evidence="2" key="1">
    <citation type="submission" date="2016-02" db="EMBL/GenBank/DDBJ databases">
        <authorList>
            <person name="Schultz-Johansen M."/>
            <person name="Glaring M.A."/>
            <person name="Bech P.K."/>
            <person name="Stougaard P."/>
        </authorList>
    </citation>
    <scope>NUCLEOTIDE SEQUENCE [LARGE SCALE GENOMIC DNA]</scope>
    <source>
        <strain evidence="2">S66</strain>
    </source>
</reference>
<gene>
    <name evidence="1" type="ORF">AX660_05020</name>
</gene>
<keyword evidence="2" id="KW-1185">Reference proteome</keyword>
<organism evidence="1 2">
    <name type="scientific">Paraglaciecola hydrolytica</name>
    <dbReference type="NCBI Taxonomy" id="1799789"/>
    <lineage>
        <taxon>Bacteria</taxon>
        <taxon>Pseudomonadati</taxon>
        <taxon>Pseudomonadota</taxon>
        <taxon>Gammaproteobacteria</taxon>
        <taxon>Alteromonadales</taxon>
        <taxon>Alteromonadaceae</taxon>
        <taxon>Paraglaciecola</taxon>
    </lineage>
</organism>
<name>A0A136A6C3_9ALTE</name>
<sequence>MQNLTLAQKHQQFEEFFMIKHSLQVNMRVLDSHFELPEADELIKHMPYAFQIASELATIESKSVRHLRGISEHASELVEFLNQQSRKIDMMMSLILQRENDTALNYASDKFGGGGIVIKSDDDILVATLVELKLFIPEESTAVFCFAEVIASEQVGNKYHLSLIYRCIREQDQDLLVRASLHIQAANLRKLKQQKNEQH</sequence>
<evidence type="ECO:0008006" key="3">
    <source>
        <dbReference type="Google" id="ProtNLM"/>
    </source>
</evidence>
<dbReference type="STRING" id="1799789.AX660_05020"/>